<dbReference type="PANTHER" id="PTHR43383:SF2">
    <property type="entry name" value="AMIDOHYDROLASE 2 FAMILY PROTEIN"/>
    <property type="match status" value="1"/>
</dbReference>
<evidence type="ECO:0000313" key="3">
    <source>
        <dbReference type="Proteomes" id="UP001501624"/>
    </source>
</evidence>
<dbReference type="EMBL" id="BAABCM010000004">
    <property type="protein sequence ID" value="GAA3813449.1"/>
    <property type="molecule type" value="Genomic_DNA"/>
</dbReference>
<evidence type="ECO:0000313" key="2">
    <source>
        <dbReference type="EMBL" id="GAA3813449.1"/>
    </source>
</evidence>
<reference evidence="3" key="1">
    <citation type="journal article" date="2019" name="Int. J. Syst. Evol. Microbiol.">
        <title>The Global Catalogue of Microorganisms (GCM) 10K type strain sequencing project: providing services to taxonomists for standard genome sequencing and annotation.</title>
        <authorList>
            <consortium name="The Broad Institute Genomics Platform"/>
            <consortium name="The Broad Institute Genome Sequencing Center for Infectious Disease"/>
            <person name="Wu L."/>
            <person name="Ma J."/>
        </authorList>
    </citation>
    <scope>NUCLEOTIDE SEQUENCE [LARGE SCALE GENOMIC DNA]</scope>
    <source>
        <strain evidence="3">JCM 17017</strain>
    </source>
</reference>
<dbReference type="Proteomes" id="UP001501624">
    <property type="component" value="Unassembled WGS sequence"/>
</dbReference>
<name>A0ABP7IAC3_9PSEU</name>
<protein>
    <submittedName>
        <fullName evidence="2">Amidohydrolase family protein</fullName>
    </submittedName>
</protein>
<feature type="domain" description="Amidohydrolase-related" evidence="1">
    <location>
        <begin position="154"/>
        <end position="382"/>
    </location>
</feature>
<gene>
    <name evidence="2" type="ORF">GCM10022380_34210</name>
</gene>
<keyword evidence="3" id="KW-1185">Reference proteome</keyword>
<evidence type="ECO:0000259" key="1">
    <source>
        <dbReference type="Pfam" id="PF04909"/>
    </source>
</evidence>
<accession>A0ABP7IAC3</accession>
<organism evidence="2 3">
    <name type="scientific">Amycolatopsis tucumanensis</name>
    <dbReference type="NCBI Taxonomy" id="401106"/>
    <lineage>
        <taxon>Bacteria</taxon>
        <taxon>Bacillati</taxon>
        <taxon>Actinomycetota</taxon>
        <taxon>Actinomycetes</taxon>
        <taxon>Pseudonocardiales</taxon>
        <taxon>Pseudonocardiaceae</taxon>
        <taxon>Amycolatopsis</taxon>
    </lineage>
</organism>
<dbReference type="InterPro" id="IPR006680">
    <property type="entry name" value="Amidohydro-rel"/>
</dbReference>
<dbReference type="SUPFAM" id="SSF51556">
    <property type="entry name" value="Metallo-dependent hydrolases"/>
    <property type="match status" value="1"/>
</dbReference>
<proteinExistence type="predicted"/>
<comment type="caution">
    <text evidence="2">The sequence shown here is derived from an EMBL/GenBank/DDBJ whole genome shotgun (WGS) entry which is preliminary data.</text>
</comment>
<dbReference type="Pfam" id="PF04909">
    <property type="entry name" value="Amidohydro_2"/>
    <property type="match status" value="1"/>
</dbReference>
<dbReference type="PANTHER" id="PTHR43383">
    <property type="entry name" value="NODULIN 6"/>
    <property type="match status" value="1"/>
</dbReference>
<dbReference type="RefSeq" id="WP_237340039.1">
    <property type="nucleotide sequence ID" value="NZ_BAABCM010000004.1"/>
</dbReference>
<dbReference type="Gene3D" id="3.20.20.140">
    <property type="entry name" value="Metal-dependent hydrolases"/>
    <property type="match status" value="1"/>
</dbReference>
<sequence>MRRLDEVRSGPTLAEHVAAAPLVDHHVHGAFTVELERAEFEGHLNEGSPDPIPPWMTQFDSQLGFAVRRWCAPVLDLPEHAPADEYWKRRTELGVAEVTRRFLGGAGVSDWIVDTGYATSSLLGLEGMESASGARAHEVVRLEALAEEIALENVSGRDYADAFTARLAARAENAVGAKSILAYRTGFDIDLTPPSPAEVTLAADRWLDTAGDEPRLDDEVLIRFGLHAAISRGLPLQLHTGIGDRDLDLHRVNPLHLLDFLRATPDVPVLLLHCYPYHREAGYLAQAFPKVHFDVGLGINHTGVRSVAVVAESFELAPFAKQLYSSDAWGPPELHYLGALLWRRAVTTTFGRWVAEGDWSEPDARRVVTMIARDNARRVYRL</sequence>
<dbReference type="InterPro" id="IPR032466">
    <property type="entry name" value="Metal_Hydrolase"/>
</dbReference>